<dbReference type="GO" id="GO:0006338">
    <property type="term" value="P:chromatin remodeling"/>
    <property type="evidence" value="ECO:0007669"/>
    <property type="project" value="InterPro"/>
</dbReference>
<dbReference type="InterPro" id="IPR001487">
    <property type="entry name" value="Bromodomain"/>
</dbReference>
<dbReference type="EMBL" id="JAULSU010000007">
    <property type="protein sequence ID" value="KAK0611182.1"/>
    <property type="molecule type" value="Genomic_DNA"/>
</dbReference>
<evidence type="ECO:0000256" key="6">
    <source>
        <dbReference type="ARBA" id="ARBA00023163"/>
    </source>
</evidence>
<dbReference type="GO" id="GO:0003682">
    <property type="term" value="F:chromatin binding"/>
    <property type="evidence" value="ECO:0007669"/>
    <property type="project" value="InterPro"/>
</dbReference>
<evidence type="ECO:0000256" key="3">
    <source>
        <dbReference type="ARBA" id="ARBA00022853"/>
    </source>
</evidence>
<comment type="subcellular location">
    <subcellularLocation>
        <location evidence="1">Nucleus</location>
    </subcellularLocation>
</comment>
<dbReference type="SMART" id="SM00439">
    <property type="entry name" value="BAH"/>
    <property type="match status" value="1"/>
</dbReference>
<feature type="compositionally biased region" description="Low complexity" evidence="9">
    <location>
        <begin position="27"/>
        <end position="45"/>
    </location>
</feature>
<feature type="compositionally biased region" description="Basic and acidic residues" evidence="9">
    <location>
        <begin position="54"/>
        <end position="66"/>
    </location>
</feature>
<evidence type="ECO:0000256" key="4">
    <source>
        <dbReference type="ARBA" id="ARBA00023015"/>
    </source>
</evidence>
<dbReference type="Gene3D" id="1.20.920.10">
    <property type="entry name" value="Bromodomain-like"/>
    <property type="match status" value="2"/>
</dbReference>
<dbReference type="GO" id="GO:0016586">
    <property type="term" value="C:RSC-type complex"/>
    <property type="evidence" value="ECO:0007669"/>
    <property type="project" value="InterPro"/>
</dbReference>
<evidence type="ECO:0000256" key="9">
    <source>
        <dbReference type="SAM" id="MobiDB-lite"/>
    </source>
</evidence>
<feature type="domain" description="BAH" evidence="11">
    <location>
        <begin position="451"/>
        <end position="570"/>
    </location>
</feature>
<evidence type="ECO:0000256" key="5">
    <source>
        <dbReference type="ARBA" id="ARBA00023117"/>
    </source>
</evidence>
<dbReference type="Proteomes" id="UP001175000">
    <property type="component" value="Unassembled WGS sequence"/>
</dbReference>
<feature type="compositionally biased region" description="Basic and acidic residues" evidence="9">
    <location>
        <begin position="1"/>
        <end position="10"/>
    </location>
</feature>
<feature type="compositionally biased region" description="Acidic residues" evidence="9">
    <location>
        <begin position="251"/>
        <end position="284"/>
    </location>
</feature>
<dbReference type="SUPFAM" id="SSF47370">
    <property type="entry name" value="Bromodomain"/>
    <property type="match status" value="2"/>
</dbReference>
<dbReference type="InterPro" id="IPR018359">
    <property type="entry name" value="Bromodomain_CS"/>
</dbReference>
<dbReference type="InterPro" id="IPR037382">
    <property type="entry name" value="Rsc/polybromo"/>
</dbReference>
<feature type="region of interest" description="Disordered" evidence="9">
    <location>
        <begin position="616"/>
        <end position="670"/>
    </location>
</feature>
<keyword evidence="4" id="KW-0805">Transcription regulation</keyword>
<dbReference type="CDD" id="cd04717">
    <property type="entry name" value="BAH_polybromo"/>
    <property type="match status" value="1"/>
</dbReference>
<dbReference type="Gene3D" id="2.30.30.490">
    <property type="match status" value="1"/>
</dbReference>
<dbReference type="GO" id="GO:0006368">
    <property type="term" value="P:transcription elongation by RNA polymerase II"/>
    <property type="evidence" value="ECO:0007669"/>
    <property type="project" value="TreeGrafter"/>
</dbReference>
<keyword evidence="5 8" id="KW-0103">Bromodomain</keyword>
<feature type="region of interest" description="Disordered" evidence="9">
    <location>
        <begin position="1"/>
        <end position="119"/>
    </location>
</feature>
<evidence type="ECO:0000256" key="8">
    <source>
        <dbReference type="PROSITE-ProRule" id="PRU00035"/>
    </source>
</evidence>
<dbReference type="CDD" id="cd04369">
    <property type="entry name" value="Bromodomain"/>
    <property type="match status" value="1"/>
</dbReference>
<dbReference type="PANTHER" id="PTHR16062:SF21">
    <property type="entry name" value="CHROMATIN STRUCTURE-REMODELING COMPLEX SUBUNIT RSC1-RELATED"/>
    <property type="match status" value="1"/>
</dbReference>
<evidence type="ECO:0000313" key="13">
    <source>
        <dbReference type="Proteomes" id="UP001175000"/>
    </source>
</evidence>
<dbReference type="PROSITE" id="PS50014">
    <property type="entry name" value="BROMODOMAIN_2"/>
    <property type="match status" value="2"/>
</dbReference>
<proteinExistence type="predicted"/>
<evidence type="ECO:0000313" key="12">
    <source>
        <dbReference type="EMBL" id="KAK0611182.1"/>
    </source>
</evidence>
<dbReference type="PRINTS" id="PR00503">
    <property type="entry name" value="BROMODOMAIN"/>
</dbReference>
<organism evidence="12 13">
    <name type="scientific">Immersiella caudata</name>
    <dbReference type="NCBI Taxonomy" id="314043"/>
    <lineage>
        <taxon>Eukaryota</taxon>
        <taxon>Fungi</taxon>
        <taxon>Dikarya</taxon>
        <taxon>Ascomycota</taxon>
        <taxon>Pezizomycotina</taxon>
        <taxon>Sordariomycetes</taxon>
        <taxon>Sordariomycetidae</taxon>
        <taxon>Sordariales</taxon>
        <taxon>Lasiosphaeriaceae</taxon>
        <taxon>Immersiella</taxon>
    </lineage>
</organism>
<dbReference type="PANTHER" id="PTHR16062">
    <property type="entry name" value="SWI/SNF-RELATED"/>
    <property type="match status" value="1"/>
</dbReference>
<dbReference type="SMART" id="SM00297">
    <property type="entry name" value="BROMO"/>
    <property type="match status" value="2"/>
</dbReference>
<evidence type="ECO:0000256" key="1">
    <source>
        <dbReference type="ARBA" id="ARBA00004123"/>
    </source>
</evidence>
<sequence>MRSLRDRPSRGEISPAKNPKGSPTAARRGTNNSTPTSTPRSQRTSMAAAPGDAIEVRESIEAKGDVEMADADGAAAVRHRVSDADADADDDVDADGDVDMDAEGEPDDDAEQPLQDQSSIDLLQRIKDISEYLCRYTVMVDGEEHEIASAFQRLVNKRSLPDYFEVIKEPMAFSTIRAKIGKKTYEDFNEFVRDVTRICHNAQVYNRPSSLIFSDASQLLQVFKAKLEELVKQGVITAEDAAIPDYGPLPEFEDSPPPEEGEEEDDEEEEEEDEEEESEGDSDDEGGRRRGRRSGLQSARRDRGGDDDDPHSKRGRPPKVLTPLEARISAIIKGLRRYRNREGQVGVSYFEKTPDKMDLQGNITEAISLDTIKKKLKRKKYQTVDQMVRDMDVVFENVKASNKPGDLWYEDAVELQKLGHELADEQKARPDDDFRDEDGRLPLASIAHNGREWKVGDWVHIRNANDLTKPIVAQIYRTWADASGRKWVNACWYYRPEQTVHRYDKHFWENEVFKTGRYKDHPIEDVEDQCFVMFITRYHRGRPLGLPADKAVYVCESRYNEEKHRFNKIKTWNSCLPDEVRDRDYEMTLFPAPRPQKKVPSPIKHLLQADAKETDEFPKPTWRGANAPPLIGAVHRRPREKNDSPPPEAPRALPPNLPVGLAMSASPRPPVGTPGMPGQYHHAAQVAPVPMASPHFQQFQVAPRQGPPPTPHGMGQVHIQPQPQGMPGMHVQQHPGMSQMPMVPMQQQMQPQMQPAPQFSPHPQAYNAHSQFVPQPQAPPQAHYQSPAHLAPAYDPHLRQIHPSPAATNSRPPMAPTPAHPLGSAPMPHPAASSPNMYNPPRAPEVYTLADDVDNAIPKHVKEQFQCDDKGRLLWFTSPPIFNQGRSSEVVGLSNTVTHIKDIKDVRAERRAKRLARDEAIALMKRRMLLNNSAARELQAQQEIQALINDPVALEKWARAFKEHMDEGTKAIYQDASYDWEPTSWPES</sequence>
<keyword evidence="3" id="KW-0156">Chromatin regulator</keyword>
<feature type="region of interest" description="Disordered" evidence="9">
    <location>
        <begin position="242"/>
        <end position="324"/>
    </location>
</feature>
<keyword evidence="2" id="KW-0677">Repeat</keyword>
<dbReference type="Pfam" id="PF00439">
    <property type="entry name" value="Bromodomain"/>
    <property type="match status" value="2"/>
</dbReference>
<comment type="caution">
    <text evidence="12">The sequence shown here is derived from an EMBL/GenBank/DDBJ whole genome shotgun (WGS) entry which is preliminary data.</text>
</comment>
<feature type="compositionally biased region" description="Low complexity" evidence="9">
    <location>
        <begin position="824"/>
        <end position="835"/>
    </location>
</feature>
<gene>
    <name evidence="12" type="ORF">B0T14DRAFT_540388</name>
</gene>
<feature type="domain" description="Bromo" evidence="10">
    <location>
        <begin position="363"/>
        <end position="409"/>
    </location>
</feature>
<keyword evidence="7" id="KW-0539">Nucleus</keyword>
<feature type="compositionally biased region" description="Pro residues" evidence="9">
    <location>
        <begin position="644"/>
        <end position="657"/>
    </location>
</feature>
<dbReference type="InterPro" id="IPR036427">
    <property type="entry name" value="Bromodomain-like_sf"/>
</dbReference>
<feature type="region of interest" description="Disordered" evidence="9">
    <location>
        <begin position="753"/>
        <end position="843"/>
    </location>
</feature>
<name>A0AA39THE6_9PEZI</name>
<dbReference type="InterPro" id="IPR001025">
    <property type="entry name" value="BAH_dom"/>
</dbReference>
<dbReference type="Pfam" id="PF01426">
    <property type="entry name" value="BAH"/>
    <property type="match status" value="1"/>
</dbReference>
<feature type="compositionally biased region" description="Low complexity" evidence="9">
    <location>
        <begin position="771"/>
        <end position="788"/>
    </location>
</feature>
<dbReference type="PROSITE" id="PS00633">
    <property type="entry name" value="BROMODOMAIN_1"/>
    <property type="match status" value="1"/>
</dbReference>
<reference evidence="12" key="1">
    <citation type="submission" date="2023-06" db="EMBL/GenBank/DDBJ databases">
        <title>Genome-scale phylogeny and comparative genomics of the fungal order Sordariales.</title>
        <authorList>
            <consortium name="Lawrence Berkeley National Laboratory"/>
            <person name="Hensen N."/>
            <person name="Bonometti L."/>
            <person name="Westerberg I."/>
            <person name="Brannstrom I.O."/>
            <person name="Guillou S."/>
            <person name="Cros-Aarteil S."/>
            <person name="Calhoun S."/>
            <person name="Haridas S."/>
            <person name="Kuo A."/>
            <person name="Mondo S."/>
            <person name="Pangilinan J."/>
            <person name="Riley R."/>
            <person name="Labutti K."/>
            <person name="Andreopoulos B."/>
            <person name="Lipzen A."/>
            <person name="Chen C."/>
            <person name="Yanf M."/>
            <person name="Daum C."/>
            <person name="Ng V."/>
            <person name="Clum A."/>
            <person name="Steindorff A."/>
            <person name="Ohm R."/>
            <person name="Martin F."/>
            <person name="Silar P."/>
            <person name="Natvig D."/>
            <person name="Lalanne C."/>
            <person name="Gautier V."/>
            <person name="Ament-Velasquez S.L."/>
            <person name="Kruys A."/>
            <person name="Hutchinson M.I."/>
            <person name="Powell A.J."/>
            <person name="Barry K."/>
            <person name="Miller A.N."/>
            <person name="Grigoriev I.V."/>
            <person name="Debuchy R."/>
            <person name="Gladieux P."/>
            <person name="Thoren M.H."/>
            <person name="Johannesson H."/>
        </authorList>
    </citation>
    <scope>NUCLEOTIDE SEQUENCE</scope>
    <source>
        <strain evidence="12">CBS 606.72</strain>
    </source>
</reference>
<feature type="compositionally biased region" description="Acidic residues" evidence="9">
    <location>
        <begin position="84"/>
        <end position="111"/>
    </location>
</feature>
<protein>
    <submittedName>
        <fullName evidence="12">Uncharacterized protein</fullName>
    </submittedName>
</protein>
<dbReference type="AlphaFoldDB" id="A0AA39THE6"/>
<evidence type="ECO:0000256" key="2">
    <source>
        <dbReference type="ARBA" id="ARBA00022737"/>
    </source>
</evidence>
<evidence type="ECO:0000259" key="10">
    <source>
        <dbReference type="PROSITE" id="PS50014"/>
    </source>
</evidence>
<evidence type="ECO:0000259" key="11">
    <source>
        <dbReference type="PROSITE" id="PS51038"/>
    </source>
</evidence>
<dbReference type="PROSITE" id="PS51038">
    <property type="entry name" value="BAH"/>
    <property type="match status" value="1"/>
</dbReference>
<accession>A0AA39THE6</accession>
<keyword evidence="6" id="KW-0804">Transcription</keyword>
<keyword evidence="13" id="KW-1185">Reference proteome</keyword>
<evidence type="ECO:0000256" key="7">
    <source>
        <dbReference type="ARBA" id="ARBA00023242"/>
    </source>
</evidence>
<dbReference type="InterPro" id="IPR043151">
    <property type="entry name" value="BAH_sf"/>
</dbReference>
<feature type="domain" description="Bromo" evidence="10">
    <location>
        <begin position="143"/>
        <end position="213"/>
    </location>
</feature>